<comment type="caution">
    <text evidence="5">The sequence shown here is derived from an EMBL/GenBank/DDBJ whole genome shotgun (WGS) entry which is preliminary data.</text>
</comment>
<protein>
    <submittedName>
        <fullName evidence="5">G1 to s phase transition</fullName>
    </submittedName>
</protein>
<name>A0AAV8A8J5_9EUKA</name>
<organism evidence="5 6">
    <name type="scientific">Anaeramoeba flamelloides</name>
    <dbReference type="NCBI Taxonomy" id="1746091"/>
    <lineage>
        <taxon>Eukaryota</taxon>
        <taxon>Metamonada</taxon>
        <taxon>Anaeramoebidae</taxon>
        <taxon>Anaeramoeba</taxon>
    </lineage>
</organism>
<dbReference type="GO" id="GO:0005525">
    <property type="term" value="F:GTP binding"/>
    <property type="evidence" value="ECO:0007669"/>
    <property type="project" value="UniProtKB-KW"/>
</dbReference>
<evidence type="ECO:0000256" key="2">
    <source>
        <dbReference type="ARBA" id="ARBA00022741"/>
    </source>
</evidence>
<dbReference type="PRINTS" id="PR00315">
    <property type="entry name" value="ELONGATNFCT"/>
</dbReference>
<dbReference type="Pfam" id="PF22594">
    <property type="entry name" value="GTP-eEF1A_C"/>
    <property type="match status" value="1"/>
</dbReference>
<gene>
    <name evidence="5" type="ORF">M0812_05266</name>
</gene>
<evidence type="ECO:0000259" key="4">
    <source>
        <dbReference type="PROSITE" id="PS51722"/>
    </source>
</evidence>
<dbReference type="AlphaFoldDB" id="A0AAV8A8J5"/>
<dbReference type="Pfam" id="PF00009">
    <property type="entry name" value="GTP_EFTU"/>
    <property type="match status" value="1"/>
</dbReference>
<dbReference type="EMBL" id="JANTQA010000012">
    <property type="protein sequence ID" value="KAJ3449122.1"/>
    <property type="molecule type" value="Genomic_DNA"/>
</dbReference>
<dbReference type="FunFam" id="3.40.50.300:FF:001202">
    <property type="entry name" value="Translation elongation factor EF-1 subunit alpha"/>
    <property type="match status" value="1"/>
</dbReference>
<dbReference type="Gene3D" id="3.40.50.300">
    <property type="entry name" value="P-loop containing nucleotide triphosphate hydrolases"/>
    <property type="match status" value="1"/>
</dbReference>
<accession>A0AAV8A8J5</accession>
<keyword evidence="2" id="KW-0547">Nucleotide-binding</keyword>
<dbReference type="GO" id="GO:0003924">
    <property type="term" value="F:GTPase activity"/>
    <property type="evidence" value="ECO:0007669"/>
    <property type="project" value="InterPro"/>
</dbReference>
<dbReference type="InterPro" id="IPR000795">
    <property type="entry name" value="T_Tr_GTP-bd_dom"/>
</dbReference>
<dbReference type="CDD" id="cd03704">
    <property type="entry name" value="eRF3_C_III"/>
    <property type="match status" value="1"/>
</dbReference>
<dbReference type="InterPro" id="IPR009001">
    <property type="entry name" value="Transl_elong_EF1A/Init_IF2_C"/>
</dbReference>
<sequence length="445" mass="50368">MSNLEENLNEEEKIQESFNKSHINLVFIGHVDAGKSTIAGHIMVLSGKIEKRVLEKYEKEAKQKNRESWKFAFVMDLTDYEREKGKTEEVGKAYFETENRRFTILDAPGHGSFVPNMIGGAAQADVGILIISSRKGEFETGFNKGGQTREHAMLSKIMGIEDLIVVVNKIDDKTVNYSEKRYLKIKQKIRPFLKRLGYDVENRVKFCAISGITGEGIKIPLDQKKCPWYTGNTLLEELDNLNPPKDLSEESTRMTIIDKYRASGVIAYGKVVSGKLTMNESYLLMPLKRKVTIMGMTNQDYPIEEVTSNENAKVKLKGVEEDEFKVGYVLSSIENPVPVSKRFLAQVNLIQHESIICPGYQAVMHLHSATIECTLRKFLAVVNVKKQSVIEKNPKFMKQHQTVVVKISVPVPICLDIYKNNKQLGIFTLRTMGKTIAVGRVTHIF</sequence>
<dbReference type="SUPFAM" id="SSF52540">
    <property type="entry name" value="P-loop containing nucleoside triphosphate hydrolases"/>
    <property type="match status" value="1"/>
</dbReference>
<evidence type="ECO:0000256" key="3">
    <source>
        <dbReference type="ARBA" id="ARBA00023134"/>
    </source>
</evidence>
<dbReference type="PROSITE" id="PS51722">
    <property type="entry name" value="G_TR_2"/>
    <property type="match status" value="1"/>
</dbReference>
<proteinExistence type="inferred from homology"/>
<evidence type="ECO:0000313" key="5">
    <source>
        <dbReference type="EMBL" id="KAJ3449122.1"/>
    </source>
</evidence>
<dbReference type="SUPFAM" id="SSF50465">
    <property type="entry name" value="EF-Tu/eEF-1alpha/eIF2-gamma C-terminal domain"/>
    <property type="match status" value="1"/>
</dbReference>
<evidence type="ECO:0000256" key="1">
    <source>
        <dbReference type="ARBA" id="ARBA00007249"/>
    </source>
</evidence>
<dbReference type="Proteomes" id="UP001146793">
    <property type="component" value="Unassembled WGS sequence"/>
</dbReference>
<evidence type="ECO:0000313" key="6">
    <source>
        <dbReference type="Proteomes" id="UP001146793"/>
    </source>
</evidence>
<reference evidence="5" key="1">
    <citation type="submission" date="2022-08" db="EMBL/GenBank/DDBJ databases">
        <title>Novel sulphate-reducing endosymbionts in the free-living metamonad Anaeramoeba.</title>
        <authorList>
            <person name="Jerlstrom-Hultqvist J."/>
            <person name="Cepicka I."/>
            <person name="Gallot-Lavallee L."/>
            <person name="Salas-Leiva D."/>
            <person name="Curtis B.A."/>
            <person name="Zahonova K."/>
            <person name="Pipaliya S."/>
            <person name="Dacks J."/>
            <person name="Roger A.J."/>
        </authorList>
    </citation>
    <scope>NUCLEOTIDE SEQUENCE</scope>
    <source>
        <strain evidence="5">Busselton2</strain>
    </source>
</reference>
<dbReference type="InterPro" id="IPR009000">
    <property type="entry name" value="Transl_B-barrel_sf"/>
</dbReference>
<dbReference type="InterPro" id="IPR027417">
    <property type="entry name" value="P-loop_NTPase"/>
</dbReference>
<feature type="domain" description="Tr-type G" evidence="4">
    <location>
        <begin position="20"/>
        <end position="248"/>
    </location>
</feature>
<dbReference type="InterPro" id="IPR054696">
    <property type="entry name" value="GTP-eEF1A_C"/>
</dbReference>
<keyword evidence="3" id="KW-0342">GTP-binding</keyword>
<dbReference type="SUPFAM" id="SSF50447">
    <property type="entry name" value="Translation proteins"/>
    <property type="match status" value="1"/>
</dbReference>
<comment type="similarity">
    <text evidence="1">Belongs to the TRAFAC class translation factor GTPase superfamily. Classic translation factor GTPase family. EF-Tu/EF-1A subfamily.</text>
</comment>
<dbReference type="Gene3D" id="2.40.30.10">
    <property type="entry name" value="Translation factors"/>
    <property type="match status" value="2"/>
</dbReference>
<dbReference type="PANTHER" id="PTHR23115">
    <property type="entry name" value="TRANSLATION FACTOR"/>
    <property type="match status" value="1"/>
</dbReference>
<dbReference type="CDD" id="cd01883">
    <property type="entry name" value="EF1_alpha"/>
    <property type="match status" value="1"/>
</dbReference>
<dbReference type="InterPro" id="IPR050100">
    <property type="entry name" value="TRAFAC_GTPase_members"/>
</dbReference>